<evidence type="ECO:0000313" key="1">
    <source>
        <dbReference type="EMBL" id="TVP40035.1"/>
    </source>
</evidence>
<dbReference type="Proteomes" id="UP000315289">
    <property type="component" value="Unassembled WGS sequence"/>
</dbReference>
<name>A0A557STW9_9ARCH</name>
<dbReference type="EMBL" id="VOAH01000010">
    <property type="protein sequence ID" value="TVP40035.1"/>
    <property type="molecule type" value="Genomic_DNA"/>
</dbReference>
<evidence type="ECO:0000313" key="2">
    <source>
        <dbReference type="Proteomes" id="UP000315289"/>
    </source>
</evidence>
<gene>
    <name evidence="1" type="ORF">NARC_100097</name>
</gene>
<proteinExistence type="predicted"/>
<protein>
    <submittedName>
        <fullName evidence="1">Uncharacterized protein</fullName>
    </submittedName>
</protein>
<dbReference type="AlphaFoldDB" id="A0A557STW9"/>
<keyword evidence="2" id="KW-1185">Reference proteome</keyword>
<sequence>MMKITNRSIQTIFLLAVSVSLIVVTVNLNQVFAQNPSNTDSNVLKGGITSTSNDGNTTEPAWVLGGVYKFTEFNSSSPTFNASFYMTKIDGTAEHIHSIYDLKLSGSPIVDSSSNSTMLNGTTTVTLKDGPVSNVPTQIELLDESAIAITVDGNSTNNHFGTTPIFGTQHLICVEAPNLCK</sequence>
<accession>A0A557STW9</accession>
<dbReference type="RefSeq" id="WP_144732407.1">
    <property type="nucleotide sequence ID" value="NZ_ML675586.1"/>
</dbReference>
<comment type="caution">
    <text evidence="1">The sequence shown here is derived from an EMBL/GenBank/DDBJ whole genome shotgun (WGS) entry which is preliminary data.</text>
</comment>
<reference evidence="1 2" key="1">
    <citation type="journal article" date="2019" name="Front. Microbiol.">
        <title>Ammonia Oxidation by the Arctic Terrestrial Thaumarchaeote Candidatus Nitrosocosmicus arcticus Is Stimulated by Increasing Temperatures.</title>
        <authorList>
            <person name="Alves R.J.E."/>
            <person name="Kerou M."/>
            <person name="Zappe A."/>
            <person name="Bittner R."/>
            <person name="Abby S.S."/>
            <person name="Schmidt H.A."/>
            <person name="Pfeifer K."/>
            <person name="Schleper C."/>
        </authorList>
    </citation>
    <scope>NUCLEOTIDE SEQUENCE [LARGE SCALE GENOMIC DNA]</scope>
    <source>
        <strain evidence="1 2">Kfb</strain>
    </source>
</reference>
<organism evidence="1 2">
    <name type="scientific">Candidatus Nitrosocosmicus arcticus</name>
    <dbReference type="NCBI Taxonomy" id="2035267"/>
    <lineage>
        <taxon>Archaea</taxon>
        <taxon>Nitrososphaerota</taxon>
        <taxon>Nitrososphaeria</taxon>
        <taxon>Nitrososphaerales</taxon>
        <taxon>Nitrososphaeraceae</taxon>
        <taxon>Candidatus Nitrosocosmicus</taxon>
    </lineage>
</organism>